<gene>
    <name evidence="10" type="ORF">DMP12_06145</name>
</gene>
<organism evidence="10 11">
    <name type="scientific">Gordonibacter urolithinfaciens</name>
    <dbReference type="NCBI Taxonomy" id="1335613"/>
    <lineage>
        <taxon>Bacteria</taxon>
        <taxon>Bacillati</taxon>
        <taxon>Actinomycetota</taxon>
        <taxon>Coriobacteriia</taxon>
        <taxon>Eggerthellales</taxon>
        <taxon>Eggerthellaceae</taxon>
        <taxon>Gordonibacter</taxon>
    </lineage>
</organism>
<feature type="transmembrane region" description="Helical" evidence="8">
    <location>
        <begin position="227"/>
        <end position="245"/>
    </location>
</feature>
<reference evidence="11" key="1">
    <citation type="submission" date="2018-05" db="EMBL/GenBank/DDBJ databases">
        <title>Genome Sequencing of selected type strains of the family Eggerthellaceae.</title>
        <authorList>
            <person name="Danylec N."/>
            <person name="Stoll D.A."/>
            <person name="Doetsch A."/>
            <person name="Huch M."/>
        </authorList>
    </citation>
    <scope>NUCLEOTIDE SEQUENCE [LARGE SCALE GENOMIC DNA]</scope>
    <source>
        <strain evidence="11">DSM 27213</strain>
    </source>
</reference>
<dbReference type="EMBL" id="QIBW01000005">
    <property type="protein sequence ID" value="ROT90582.1"/>
    <property type="molecule type" value="Genomic_DNA"/>
</dbReference>
<keyword evidence="7 8" id="KW-0472">Membrane</keyword>
<evidence type="ECO:0000256" key="1">
    <source>
        <dbReference type="ARBA" id="ARBA00004141"/>
    </source>
</evidence>
<dbReference type="CDD" id="cd04187">
    <property type="entry name" value="DPM1_like_bac"/>
    <property type="match status" value="1"/>
</dbReference>
<dbReference type="Proteomes" id="UP000285258">
    <property type="component" value="Unassembled WGS sequence"/>
</dbReference>
<evidence type="ECO:0000259" key="9">
    <source>
        <dbReference type="Pfam" id="PF00535"/>
    </source>
</evidence>
<keyword evidence="3" id="KW-0328">Glycosyltransferase</keyword>
<dbReference type="Gene3D" id="3.90.550.10">
    <property type="entry name" value="Spore Coat Polysaccharide Biosynthesis Protein SpsA, Chain A"/>
    <property type="match status" value="1"/>
</dbReference>
<evidence type="ECO:0000313" key="11">
    <source>
        <dbReference type="Proteomes" id="UP000285258"/>
    </source>
</evidence>
<proteinExistence type="inferred from homology"/>
<keyword evidence="6 8" id="KW-1133">Transmembrane helix</keyword>
<dbReference type="InterPro" id="IPR029044">
    <property type="entry name" value="Nucleotide-diphossugar_trans"/>
</dbReference>
<dbReference type="AlphaFoldDB" id="A0A423ULK5"/>
<protein>
    <submittedName>
        <fullName evidence="10">Glycosyltransferase</fullName>
    </submittedName>
</protein>
<sequence>MLISVVVPVYGCRAALPELCRRLAVTFVGMGARYEIILVDDRCPQNSWEEIEGLCAEDEHVVGVRLSRNFGQIRAITAGLDLCKGDWVVVMDCDLQDRPEAIPQLFEKAQEGYDVVFARRVERKDTGLTKLLSKAFYKAYEYFTDGAYDSSLCNFSVSRRIVIDNYLRMREHNRGYTMFIKWLGFRQAAIEIEGDERFEGKSSYNFSKKMRMAFELITAQSNKPLRFAVNVGFAIALLSFAYLLYNVIRYFIDGSAPVGWTSTIASIYLMGGLTLSAIGVVGIYIGNIFTEVKNRPLYVVAEILNGKERP</sequence>
<evidence type="ECO:0000256" key="4">
    <source>
        <dbReference type="ARBA" id="ARBA00022679"/>
    </source>
</evidence>
<comment type="caution">
    <text evidence="10">The sequence shown here is derived from an EMBL/GenBank/DDBJ whole genome shotgun (WGS) entry which is preliminary data.</text>
</comment>
<name>A0A423ULK5_9ACTN</name>
<evidence type="ECO:0000256" key="7">
    <source>
        <dbReference type="ARBA" id="ARBA00023136"/>
    </source>
</evidence>
<dbReference type="GO" id="GO:0016757">
    <property type="term" value="F:glycosyltransferase activity"/>
    <property type="evidence" value="ECO:0007669"/>
    <property type="project" value="UniProtKB-KW"/>
</dbReference>
<dbReference type="SUPFAM" id="SSF53448">
    <property type="entry name" value="Nucleotide-diphospho-sugar transferases"/>
    <property type="match status" value="1"/>
</dbReference>
<feature type="transmembrane region" description="Helical" evidence="8">
    <location>
        <begin position="265"/>
        <end position="285"/>
    </location>
</feature>
<accession>A0A423ULK5</accession>
<dbReference type="InterPro" id="IPR001173">
    <property type="entry name" value="Glyco_trans_2-like"/>
</dbReference>
<keyword evidence="4 10" id="KW-0808">Transferase</keyword>
<evidence type="ECO:0000256" key="8">
    <source>
        <dbReference type="SAM" id="Phobius"/>
    </source>
</evidence>
<dbReference type="GO" id="GO:0005886">
    <property type="term" value="C:plasma membrane"/>
    <property type="evidence" value="ECO:0007669"/>
    <property type="project" value="TreeGrafter"/>
</dbReference>
<evidence type="ECO:0000256" key="5">
    <source>
        <dbReference type="ARBA" id="ARBA00022692"/>
    </source>
</evidence>
<dbReference type="Pfam" id="PF00535">
    <property type="entry name" value="Glycos_transf_2"/>
    <property type="match status" value="1"/>
</dbReference>
<dbReference type="PANTHER" id="PTHR48090:SF1">
    <property type="entry name" value="PROPHAGE BACTOPRENOL GLUCOSYL TRANSFERASE HOMOLOG"/>
    <property type="match status" value="1"/>
</dbReference>
<evidence type="ECO:0000256" key="6">
    <source>
        <dbReference type="ARBA" id="ARBA00022989"/>
    </source>
</evidence>
<dbReference type="RefSeq" id="WP_096226855.1">
    <property type="nucleotide sequence ID" value="NZ_CP168029.1"/>
</dbReference>
<keyword evidence="5 8" id="KW-0812">Transmembrane</keyword>
<evidence type="ECO:0000256" key="3">
    <source>
        <dbReference type="ARBA" id="ARBA00022676"/>
    </source>
</evidence>
<evidence type="ECO:0000256" key="2">
    <source>
        <dbReference type="ARBA" id="ARBA00006739"/>
    </source>
</evidence>
<dbReference type="PANTHER" id="PTHR48090">
    <property type="entry name" value="UNDECAPRENYL-PHOSPHATE 4-DEOXY-4-FORMAMIDO-L-ARABINOSE TRANSFERASE-RELATED"/>
    <property type="match status" value="1"/>
</dbReference>
<comment type="subcellular location">
    <subcellularLocation>
        <location evidence="1">Membrane</location>
        <topology evidence="1">Multi-pass membrane protein</topology>
    </subcellularLocation>
</comment>
<feature type="domain" description="Glycosyltransferase 2-like" evidence="9">
    <location>
        <begin position="4"/>
        <end position="136"/>
    </location>
</feature>
<comment type="similarity">
    <text evidence="2">Belongs to the glycosyltransferase 2 family.</text>
</comment>
<evidence type="ECO:0000313" key="10">
    <source>
        <dbReference type="EMBL" id="ROT90582.1"/>
    </source>
</evidence>
<dbReference type="InterPro" id="IPR050256">
    <property type="entry name" value="Glycosyltransferase_2"/>
</dbReference>